<dbReference type="PANTHER" id="PTHR43272">
    <property type="entry name" value="LONG-CHAIN-FATTY-ACID--COA LIGASE"/>
    <property type="match status" value="1"/>
</dbReference>
<dbReference type="GO" id="GO:0005524">
    <property type="term" value="F:ATP binding"/>
    <property type="evidence" value="ECO:0007669"/>
    <property type="project" value="UniProtKB-KW"/>
</dbReference>
<feature type="domain" description="AMP-dependent synthetase/ligase" evidence="3">
    <location>
        <begin position="105"/>
        <end position="493"/>
    </location>
</feature>
<dbReference type="GeneID" id="63808137"/>
<keyword evidence="5" id="KW-1185">Reference proteome</keyword>
<gene>
    <name evidence="4" type="ORF">DL89DRAFT_324841</name>
</gene>
<keyword evidence="2" id="KW-0067">ATP-binding</keyword>
<dbReference type="InterPro" id="IPR020845">
    <property type="entry name" value="AMP-binding_CS"/>
</dbReference>
<dbReference type="PANTHER" id="PTHR43272:SF33">
    <property type="entry name" value="AMP-BINDING DOMAIN-CONTAINING PROTEIN-RELATED"/>
    <property type="match status" value="1"/>
</dbReference>
<dbReference type="Gene3D" id="3.40.50.12780">
    <property type="entry name" value="N-terminal domain of ligase-like"/>
    <property type="match status" value="1"/>
</dbReference>
<dbReference type="GO" id="GO:0004467">
    <property type="term" value="F:long-chain fatty acid-CoA ligase activity"/>
    <property type="evidence" value="ECO:0007669"/>
    <property type="project" value="TreeGrafter"/>
</dbReference>
<reference evidence="4 5" key="1">
    <citation type="submission" date="2016-07" db="EMBL/GenBank/DDBJ databases">
        <title>Pervasive Adenine N6-methylation of Active Genes in Fungi.</title>
        <authorList>
            <consortium name="DOE Joint Genome Institute"/>
            <person name="Mondo S.J."/>
            <person name="Dannebaum R.O."/>
            <person name="Kuo R.C."/>
            <person name="Labutti K."/>
            <person name="Haridas S."/>
            <person name="Kuo A."/>
            <person name="Salamov A."/>
            <person name="Ahrendt S.R."/>
            <person name="Lipzen A."/>
            <person name="Sullivan W."/>
            <person name="Andreopoulos W.B."/>
            <person name="Clum A."/>
            <person name="Lindquist E."/>
            <person name="Daum C."/>
            <person name="Ramamoorthy G.K."/>
            <person name="Gryganskyi A."/>
            <person name="Culley D."/>
            <person name="Magnuson J.K."/>
            <person name="James T.Y."/>
            <person name="O'Malley M.A."/>
            <person name="Stajich J.E."/>
            <person name="Spatafora J.W."/>
            <person name="Visel A."/>
            <person name="Grigoriev I.V."/>
        </authorList>
    </citation>
    <scope>NUCLEOTIDE SEQUENCE [LARGE SCALE GENOMIC DNA]</scope>
    <source>
        <strain evidence="4 5">ATCC 12442</strain>
    </source>
</reference>
<evidence type="ECO:0000259" key="3">
    <source>
        <dbReference type="Pfam" id="PF00501"/>
    </source>
</evidence>
<dbReference type="SUPFAM" id="SSF56801">
    <property type="entry name" value="Acetyl-CoA synthetase-like"/>
    <property type="match status" value="1"/>
</dbReference>
<keyword evidence="1" id="KW-0547">Nucleotide-binding</keyword>
<organism evidence="4 5">
    <name type="scientific">Linderina pennispora</name>
    <dbReference type="NCBI Taxonomy" id="61395"/>
    <lineage>
        <taxon>Eukaryota</taxon>
        <taxon>Fungi</taxon>
        <taxon>Fungi incertae sedis</taxon>
        <taxon>Zoopagomycota</taxon>
        <taxon>Kickxellomycotina</taxon>
        <taxon>Kickxellomycetes</taxon>
        <taxon>Kickxellales</taxon>
        <taxon>Kickxellaceae</taxon>
        <taxon>Linderina</taxon>
    </lineage>
</organism>
<comment type="caution">
    <text evidence="4">The sequence shown here is derived from an EMBL/GenBank/DDBJ whole genome shotgun (WGS) entry which is preliminary data.</text>
</comment>
<dbReference type="OrthoDB" id="1700726at2759"/>
<evidence type="ECO:0000256" key="1">
    <source>
        <dbReference type="ARBA" id="ARBA00022741"/>
    </source>
</evidence>
<dbReference type="EMBL" id="MCFD01000014">
    <property type="protein sequence ID" value="ORX66938.1"/>
    <property type="molecule type" value="Genomic_DNA"/>
</dbReference>
<evidence type="ECO:0000313" key="5">
    <source>
        <dbReference type="Proteomes" id="UP000193922"/>
    </source>
</evidence>
<dbReference type="Proteomes" id="UP000193922">
    <property type="component" value="Unassembled WGS sequence"/>
</dbReference>
<evidence type="ECO:0000256" key="2">
    <source>
        <dbReference type="ARBA" id="ARBA00022840"/>
    </source>
</evidence>
<dbReference type="RefSeq" id="XP_040740897.1">
    <property type="nucleotide sequence ID" value="XM_040891489.1"/>
</dbReference>
<dbReference type="Pfam" id="PF00501">
    <property type="entry name" value="AMP-binding"/>
    <property type="match status" value="1"/>
</dbReference>
<protein>
    <submittedName>
        <fullName evidence="4">Acetyl-CoA synthetase-like protein</fullName>
    </submittedName>
</protein>
<dbReference type="AlphaFoldDB" id="A0A1Y1W096"/>
<proteinExistence type="predicted"/>
<evidence type="ECO:0000313" key="4">
    <source>
        <dbReference type="EMBL" id="ORX66938.1"/>
    </source>
</evidence>
<dbReference type="GO" id="GO:0016020">
    <property type="term" value="C:membrane"/>
    <property type="evidence" value="ECO:0007669"/>
    <property type="project" value="TreeGrafter"/>
</dbReference>
<sequence>MAKPFIVPDSQEPGFSYVVRHPDYPSGVLPDISECERQTLYDLFLRWVHEDPSGNCMGTRAFDPDAKKLGDHYTWISKADAEIFVNIYGSGLDSIFGKYTDKSPGQQAPVAIYAANRAEWHLTEFAIYRGNRYFVSLYDTLGTDSVKYVLNHSEIEVLVCSIDKVERLLNLKEQAPLLKVIISMDRLDGPAKNVIASEVSQDIVSKLKDRANSLGIVLTDIDAVVAIGKENPTTAHPPMPEDTCSITYTSGTSGNPKGVVTAHQQFTNTANGVARADPVDRPETFSILPLAHCFERLVTYFTLYQYGAIGYYSGKVPNLLDDLQARKPTFMGVVPRILNRVYDKISTGINSATGIKGFLARLALSQKLRANEGTSSRTHFLWDMLVFNKVKAVLGGRLYAMVVGSAPMDIHVIKFLQTVLCARIVQGFGMTESNTCGMIELIDVPPSTSCGPPRPGMSVRLRDCPEMNYLSTDQPCPRGELLLKGKSIMSGYYKDDAMTSATIKDGWLYTGDIAQINLDGTISIIDRLKNIFKLSQGEYIAPDYLQVVYERHPLISQSYIHGDSDKSSLVAIVVPDPDAFVPWAREIAEDSSAELEALSSNPQVNEALLSKLSEHGRAQKLQGFEIIRAIHIEPEAFDIDKNQLLSNTLKLKRHFAATHYREVIDRLYTQLASKTN</sequence>
<dbReference type="GO" id="GO:0005783">
    <property type="term" value="C:endoplasmic reticulum"/>
    <property type="evidence" value="ECO:0007669"/>
    <property type="project" value="TreeGrafter"/>
</dbReference>
<dbReference type="STRING" id="61395.A0A1Y1W096"/>
<dbReference type="InterPro" id="IPR042099">
    <property type="entry name" value="ANL_N_sf"/>
</dbReference>
<name>A0A1Y1W096_9FUNG</name>
<accession>A0A1Y1W096</accession>
<dbReference type="PROSITE" id="PS00455">
    <property type="entry name" value="AMP_BINDING"/>
    <property type="match status" value="1"/>
</dbReference>
<dbReference type="InterPro" id="IPR000873">
    <property type="entry name" value="AMP-dep_synth/lig_dom"/>
</dbReference>